<feature type="domain" description="CHAT" evidence="1">
    <location>
        <begin position="51"/>
        <end position="332"/>
    </location>
</feature>
<evidence type="ECO:0000313" key="3">
    <source>
        <dbReference type="Proteomes" id="UP001499978"/>
    </source>
</evidence>
<reference evidence="3" key="1">
    <citation type="journal article" date="2019" name="Int. J. Syst. Evol. Microbiol.">
        <title>The Global Catalogue of Microorganisms (GCM) 10K type strain sequencing project: providing services to taxonomists for standard genome sequencing and annotation.</title>
        <authorList>
            <consortium name="The Broad Institute Genomics Platform"/>
            <consortium name="The Broad Institute Genome Sequencing Center for Infectious Disease"/>
            <person name="Wu L."/>
            <person name="Ma J."/>
        </authorList>
    </citation>
    <scope>NUCLEOTIDE SEQUENCE [LARGE SCALE GENOMIC DNA]</scope>
    <source>
        <strain evidence="3">JCM 3367</strain>
    </source>
</reference>
<organism evidence="2 3">
    <name type="scientific">Pilimelia columellifera subsp. columellifera</name>
    <dbReference type="NCBI Taxonomy" id="706583"/>
    <lineage>
        <taxon>Bacteria</taxon>
        <taxon>Bacillati</taxon>
        <taxon>Actinomycetota</taxon>
        <taxon>Actinomycetes</taxon>
        <taxon>Micromonosporales</taxon>
        <taxon>Micromonosporaceae</taxon>
        <taxon>Pilimelia</taxon>
    </lineage>
</organism>
<gene>
    <name evidence="2" type="ORF">GCM10010201_10440</name>
</gene>
<evidence type="ECO:0000313" key="2">
    <source>
        <dbReference type="EMBL" id="GAA2515848.1"/>
    </source>
</evidence>
<accession>A0ABP6AI34</accession>
<evidence type="ECO:0000259" key="1">
    <source>
        <dbReference type="Pfam" id="PF12770"/>
    </source>
</evidence>
<dbReference type="Pfam" id="PF12770">
    <property type="entry name" value="CHAT"/>
    <property type="match status" value="1"/>
</dbReference>
<dbReference type="InterPro" id="IPR024983">
    <property type="entry name" value="CHAT_dom"/>
</dbReference>
<dbReference type="RefSeq" id="WP_344169071.1">
    <property type="nucleotide sequence ID" value="NZ_BAAARY010000003.1"/>
</dbReference>
<proteinExistence type="predicted"/>
<dbReference type="Proteomes" id="UP001499978">
    <property type="component" value="Unassembled WGS sequence"/>
</dbReference>
<comment type="caution">
    <text evidence="2">The sequence shown here is derived from an EMBL/GenBank/DDBJ whole genome shotgun (WGS) entry which is preliminary data.</text>
</comment>
<protein>
    <recommendedName>
        <fullName evidence="1">CHAT domain-containing protein</fullName>
    </recommendedName>
</protein>
<keyword evidence="3" id="KW-1185">Reference proteome</keyword>
<sequence length="445" mass="45406">MSPPRTVVSLEPLGAEAVMKLAEAPTNIPGLGDNMVVDLSAPVGPGVLARGAELHRRLCAHPPIRDGLGAMSATPLGAGAAPLYFRVVAAAADALPWEELYADDHGFLALDPRWPVARIARRARPVVERVFAGELTLVAVLSAAGRSGLAQARALLEAVSSQDGRAVGARLVVISAEDAVLKAVAAAALPYAQSQPMANDAAGLARQIAAANPDVLHLLAHGGQVMPGVSTLVFADAADLLSEAPAGSVSLQLANIIQGLLGADPWLVVLAACESAAATDTAGMVTGGALAHEIALGGVPAVLGMRRLVDVTAADRCVQALYPAVLADVRAAAEATDHDGEIIDWAGALTGARAALAGADPAQLDGWADPVLYVGCEEFRVRAARLPGDALSYADLLGERDALQRYLSSVDGIDPTVAAKVRRRVADLDAELARVLAAAPLAAAP</sequence>
<dbReference type="EMBL" id="BAAARY010000003">
    <property type="protein sequence ID" value="GAA2515848.1"/>
    <property type="molecule type" value="Genomic_DNA"/>
</dbReference>
<name>A0ABP6AI34_9ACTN</name>